<feature type="active site" description="Charge relay system" evidence="7 8">
    <location>
        <position position="85"/>
    </location>
</feature>
<dbReference type="PROSITE" id="PS00137">
    <property type="entry name" value="SUBTILASE_HIS"/>
    <property type="match status" value="1"/>
</dbReference>
<comment type="similarity">
    <text evidence="1 8 9">Belongs to the peptidase S8 family.</text>
</comment>
<dbReference type="CDD" id="cd07477">
    <property type="entry name" value="Peptidases_S8_Subtilisin_subset"/>
    <property type="match status" value="1"/>
</dbReference>
<evidence type="ECO:0000313" key="12">
    <source>
        <dbReference type="EMBL" id="AQS58625.1"/>
    </source>
</evidence>
<protein>
    <recommendedName>
        <fullName evidence="14">Peptidase S8</fullName>
    </recommendedName>
</protein>
<feature type="active site" description="Charge relay system" evidence="7 8">
    <location>
        <position position="118"/>
    </location>
</feature>
<feature type="domain" description="Peptidase S8/S53" evidence="10">
    <location>
        <begin position="77"/>
        <end position="321"/>
    </location>
</feature>
<evidence type="ECO:0000256" key="5">
    <source>
        <dbReference type="ARBA" id="ARBA00022801"/>
    </source>
</evidence>
<dbReference type="InterPro" id="IPR032812">
    <property type="entry name" value="SbsA_Ig"/>
</dbReference>
<keyword evidence="6 8" id="KW-0720">Serine protease</keyword>
<accession>A0A1S6IV33</accession>
<dbReference type="InterPro" id="IPR034202">
    <property type="entry name" value="Subtilisin_Carlsberg-like"/>
</dbReference>
<dbReference type="AlphaFoldDB" id="A0A1S6IV33"/>
<dbReference type="Pfam" id="PF13205">
    <property type="entry name" value="Big_5"/>
    <property type="match status" value="1"/>
</dbReference>
<keyword evidence="3" id="KW-0479">Metal-binding</keyword>
<dbReference type="PANTHER" id="PTHR43806:SF11">
    <property type="entry name" value="CEREVISIN-RELATED"/>
    <property type="match status" value="1"/>
</dbReference>
<gene>
    <name evidence="12" type="ORF">B0537_05710</name>
</gene>
<evidence type="ECO:0000256" key="3">
    <source>
        <dbReference type="ARBA" id="ARBA00022723"/>
    </source>
</evidence>
<dbReference type="KEGG" id="dfg:B0537_05710"/>
<dbReference type="PRINTS" id="PR00723">
    <property type="entry name" value="SUBTILISIN"/>
</dbReference>
<dbReference type="InterPro" id="IPR015500">
    <property type="entry name" value="Peptidase_S8_subtilisin-rel"/>
</dbReference>
<keyword evidence="13" id="KW-1185">Reference proteome</keyword>
<dbReference type="Gene3D" id="3.40.50.200">
    <property type="entry name" value="Peptidase S8/S53 domain"/>
    <property type="match status" value="1"/>
</dbReference>
<dbReference type="InterPro" id="IPR023827">
    <property type="entry name" value="Peptidase_S8_Asp-AS"/>
</dbReference>
<evidence type="ECO:0000256" key="8">
    <source>
        <dbReference type="PROSITE-ProRule" id="PRU01240"/>
    </source>
</evidence>
<evidence type="ECO:0000256" key="1">
    <source>
        <dbReference type="ARBA" id="ARBA00011073"/>
    </source>
</evidence>
<dbReference type="InterPro" id="IPR023828">
    <property type="entry name" value="Peptidase_S8_Ser-AS"/>
</dbReference>
<dbReference type="GO" id="GO:0004252">
    <property type="term" value="F:serine-type endopeptidase activity"/>
    <property type="evidence" value="ECO:0007669"/>
    <property type="project" value="UniProtKB-UniRule"/>
</dbReference>
<evidence type="ECO:0000256" key="6">
    <source>
        <dbReference type="ARBA" id="ARBA00022825"/>
    </source>
</evidence>
<evidence type="ECO:0000256" key="2">
    <source>
        <dbReference type="ARBA" id="ARBA00022670"/>
    </source>
</evidence>
<dbReference type="InterPro" id="IPR014755">
    <property type="entry name" value="Cu-Rt/internalin_Ig-like"/>
</dbReference>
<feature type="domain" description="SbsA Ig-like" evidence="11">
    <location>
        <begin position="342"/>
        <end position="435"/>
    </location>
</feature>
<dbReference type="Proteomes" id="UP000189464">
    <property type="component" value="Chromosome"/>
</dbReference>
<reference evidence="12 13" key="1">
    <citation type="journal article" date="2016" name="Int. J. Syst. Evol. Microbiol.">
        <title>Desulfotomaculum ferrireducens sp. nov., a moderately thermophilic sulfate-reducing and dissimilatory Fe(III)-reducing bacterium isolated from compost.</title>
        <authorList>
            <person name="Yang G."/>
            <person name="Guo J."/>
            <person name="Zhuang L."/>
            <person name="Yuan Y."/>
            <person name="Zhou S."/>
        </authorList>
    </citation>
    <scope>NUCLEOTIDE SEQUENCE [LARGE SCALE GENOMIC DNA]</scope>
    <source>
        <strain evidence="12 13">GSS09</strain>
    </source>
</reference>
<dbReference type="Gene3D" id="2.60.40.1220">
    <property type="match status" value="1"/>
</dbReference>
<evidence type="ECO:0000313" key="13">
    <source>
        <dbReference type="Proteomes" id="UP000189464"/>
    </source>
</evidence>
<evidence type="ECO:0000259" key="11">
    <source>
        <dbReference type="Pfam" id="PF13205"/>
    </source>
</evidence>
<dbReference type="PANTHER" id="PTHR43806">
    <property type="entry name" value="PEPTIDASE S8"/>
    <property type="match status" value="1"/>
</dbReference>
<evidence type="ECO:0000256" key="7">
    <source>
        <dbReference type="PIRSR" id="PIRSR615500-1"/>
    </source>
</evidence>
<organism evidence="12 13">
    <name type="scientific">Desulforamulus ferrireducens</name>
    <dbReference type="NCBI Taxonomy" id="1833852"/>
    <lineage>
        <taxon>Bacteria</taxon>
        <taxon>Bacillati</taxon>
        <taxon>Bacillota</taxon>
        <taxon>Clostridia</taxon>
        <taxon>Eubacteriales</taxon>
        <taxon>Peptococcaceae</taxon>
        <taxon>Desulforamulus</taxon>
    </lineage>
</organism>
<feature type="active site" description="Charge relay system" evidence="7 8">
    <location>
        <position position="273"/>
    </location>
</feature>
<dbReference type="OrthoDB" id="9798386at2"/>
<dbReference type="GO" id="GO:0006508">
    <property type="term" value="P:proteolysis"/>
    <property type="evidence" value="ECO:0007669"/>
    <property type="project" value="UniProtKB-KW"/>
</dbReference>
<dbReference type="RefSeq" id="WP_077713577.1">
    <property type="nucleotide sequence ID" value="NZ_CP019698.1"/>
</dbReference>
<evidence type="ECO:0000256" key="4">
    <source>
        <dbReference type="ARBA" id="ARBA00022729"/>
    </source>
</evidence>
<dbReference type="InterPro" id="IPR000209">
    <property type="entry name" value="Peptidase_S8/S53_dom"/>
</dbReference>
<dbReference type="STRING" id="1833852.B0537_05710"/>
<evidence type="ECO:0000256" key="9">
    <source>
        <dbReference type="RuleBase" id="RU003355"/>
    </source>
</evidence>
<dbReference type="InterPro" id="IPR050131">
    <property type="entry name" value="Peptidase_S8_subtilisin-like"/>
</dbReference>
<dbReference type="InterPro" id="IPR022398">
    <property type="entry name" value="Peptidase_S8_His-AS"/>
</dbReference>
<keyword evidence="4" id="KW-0732">Signal</keyword>
<dbReference type="SUPFAM" id="SSF52743">
    <property type="entry name" value="Subtilisin-like"/>
    <property type="match status" value="1"/>
</dbReference>
<name>A0A1S6IV33_9FIRM</name>
<dbReference type="Pfam" id="PF00082">
    <property type="entry name" value="Peptidase_S8"/>
    <property type="match status" value="1"/>
</dbReference>
<evidence type="ECO:0008006" key="14">
    <source>
        <dbReference type="Google" id="ProtNLM"/>
    </source>
</evidence>
<keyword evidence="2 8" id="KW-0645">Protease</keyword>
<dbReference type="InterPro" id="IPR036852">
    <property type="entry name" value="Peptidase_S8/S53_dom_sf"/>
</dbReference>
<proteinExistence type="inferred from homology"/>
<dbReference type="GO" id="GO:0046872">
    <property type="term" value="F:metal ion binding"/>
    <property type="evidence" value="ECO:0007669"/>
    <property type="project" value="UniProtKB-KW"/>
</dbReference>
<sequence length="437" mass="47892">MQPLHARPNIITVQLRPDQNIEEVIKSYEQREDVEYVQPDYQRYIDPRVMANNTTPINWGVLKTGLDNLNKQVIAKRQVIVAILDTGVYKDHPIFKGQVLAGYDYVNKDNDPDDDNGHGTHVAGIISAVVGGQPVGILPLKVLNKEGMGYDSNIAKAIIKATDDGADIINLSFGATGNSRILEDAVAYAHSKGIVVVAAAGNDGANVDDYCPANIESCITVSAVDENNHISSFSNFGSKIDIAAPGTNILSSVPDLADVDGKRDGYTTYTGTSMAAPFISGAAALIKANRPVFTVNEIQTILFSNTIDAGELGKDIYYGYGIIDFSRYILLERLLSKSFKELQPPNNSISLDKTFSVKFNLPIDFSSVQGDNLQVYCYETGQPVPSMIEQIDEKTLRLIPNNPLQSDREYWVVVKNIYSTSGKKLIQPVYAKFRTTK</sequence>
<dbReference type="PROSITE" id="PS00138">
    <property type="entry name" value="SUBTILASE_SER"/>
    <property type="match status" value="1"/>
</dbReference>
<dbReference type="EMBL" id="CP019698">
    <property type="protein sequence ID" value="AQS58625.1"/>
    <property type="molecule type" value="Genomic_DNA"/>
</dbReference>
<dbReference type="PROSITE" id="PS51892">
    <property type="entry name" value="SUBTILASE"/>
    <property type="match status" value="1"/>
</dbReference>
<dbReference type="PROSITE" id="PS00136">
    <property type="entry name" value="SUBTILASE_ASP"/>
    <property type="match status" value="1"/>
</dbReference>
<keyword evidence="5 8" id="KW-0378">Hydrolase</keyword>
<evidence type="ECO:0000259" key="10">
    <source>
        <dbReference type="Pfam" id="PF00082"/>
    </source>
</evidence>